<dbReference type="OrthoDB" id="412788at2759"/>
<protein>
    <submittedName>
        <fullName evidence="1">Uncharacterized protein</fullName>
    </submittedName>
</protein>
<name>F4SAZ8_MELLP</name>
<dbReference type="EMBL" id="GL883182">
    <property type="protein sequence ID" value="EGF98194.1"/>
    <property type="molecule type" value="Genomic_DNA"/>
</dbReference>
<dbReference type="GeneID" id="18925088"/>
<keyword evidence="2" id="KW-1185">Reference proteome</keyword>
<dbReference type="KEGG" id="mlr:MELLADRAFT_113763"/>
<gene>
    <name evidence="1" type="ORF">MELLADRAFT_113763</name>
</gene>
<evidence type="ECO:0000313" key="1">
    <source>
        <dbReference type="EMBL" id="EGF98194.1"/>
    </source>
</evidence>
<organism evidence="2">
    <name type="scientific">Melampsora larici-populina (strain 98AG31 / pathotype 3-4-7)</name>
    <name type="common">Poplar leaf rust fungus</name>
    <dbReference type="NCBI Taxonomy" id="747676"/>
    <lineage>
        <taxon>Eukaryota</taxon>
        <taxon>Fungi</taxon>
        <taxon>Dikarya</taxon>
        <taxon>Basidiomycota</taxon>
        <taxon>Pucciniomycotina</taxon>
        <taxon>Pucciniomycetes</taxon>
        <taxon>Pucciniales</taxon>
        <taxon>Melampsoraceae</taxon>
        <taxon>Melampsora</taxon>
    </lineage>
</organism>
<dbReference type="AlphaFoldDB" id="F4SAZ8"/>
<reference evidence="2" key="1">
    <citation type="journal article" date="2011" name="Proc. Natl. Acad. Sci. U.S.A.">
        <title>Obligate biotrophy features unraveled by the genomic analysis of rust fungi.</title>
        <authorList>
            <person name="Duplessis S."/>
            <person name="Cuomo C.A."/>
            <person name="Lin Y.-C."/>
            <person name="Aerts A."/>
            <person name="Tisserant E."/>
            <person name="Veneault-Fourrey C."/>
            <person name="Joly D.L."/>
            <person name="Hacquard S."/>
            <person name="Amselem J."/>
            <person name="Cantarel B.L."/>
            <person name="Chiu R."/>
            <person name="Coutinho P.M."/>
            <person name="Feau N."/>
            <person name="Field M."/>
            <person name="Frey P."/>
            <person name="Gelhaye E."/>
            <person name="Goldberg J."/>
            <person name="Grabherr M.G."/>
            <person name="Kodira C.D."/>
            <person name="Kohler A."/>
            <person name="Kuees U."/>
            <person name="Lindquist E.A."/>
            <person name="Lucas S.M."/>
            <person name="Mago R."/>
            <person name="Mauceli E."/>
            <person name="Morin E."/>
            <person name="Murat C."/>
            <person name="Pangilinan J.L."/>
            <person name="Park R."/>
            <person name="Pearson M."/>
            <person name="Quesneville H."/>
            <person name="Rouhier N."/>
            <person name="Sakthikumar S."/>
            <person name="Salamov A.A."/>
            <person name="Schmutz J."/>
            <person name="Selles B."/>
            <person name="Shapiro H."/>
            <person name="Tanguay P."/>
            <person name="Tuskan G.A."/>
            <person name="Henrissat B."/>
            <person name="Van de Peer Y."/>
            <person name="Rouze P."/>
            <person name="Ellis J.G."/>
            <person name="Dodds P.N."/>
            <person name="Schein J.E."/>
            <person name="Zhong S."/>
            <person name="Hamelin R.C."/>
            <person name="Grigoriev I.V."/>
            <person name="Szabo L.J."/>
            <person name="Martin F."/>
        </authorList>
    </citation>
    <scope>NUCLEOTIDE SEQUENCE [LARGE SCALE GENOMIC DNA]</scope>
    <source>
        <strain evidence="2">98AG31 / pathotype 3-4-7</strain>
    </source>
</reference>
<accession>F4SAZ8</accession>
<dbReference type="RefSeq" id="XP_007418549.1">
    <property type="nucleotide sequence ID" value="XM_007418487.1"/>
</dbReference>
<dbReference type="Proteomes" id="UP000001072">
    <property type="component" value="Unassembled WGS sequence"/>
</dbReference>
<evidence type="ECO:0000313" key="2">
    <source>
        <dbReference type="Proteomes" id="UP000001072"/>
    </source>
</evidence>
<dbReference type="InParanoid" id="F4SAZ8"/>
<dbReference type="HOGENOM" id="CLU_2073685_0_0_1"/>
<dbReference type="VEuPathDB" id="FungiDB:MELLADRAFT_113763"/>
<proteinExistence type="predicted"/>
<sequence>MFQLIYGRAICFSFRIALRGRECKHIFKRELKDPGTVLGEVRCLEANEIKNSWKVDNSQTHQVPLQDLRSLDAKPDLKTYGFTYVTERHIAGPEDVEELSDEYISALEDDSVELVKDL</sequence>